<name>A0A132B8M5_MOLSC</name>
<dbReference type="Proteomes" id="UP000070700">
    <property type="component" value="Unassembled WGS sequence"/>
</dbReference>
<protein>
    <submittedName>
        <fullName evidence="2">Uncharacterized protein</fullName>
    </submittedName>
</protein>
<evidence type="ECO:0000256" key="1">
    <source>
        <dbReference type="SAM" id="MobiDB-lite"/>
    </source>
</evidence>
<dbReference type="RefSeq" id="XP_018062589.1">
    <property type="nucleotide sequence ID" value="XM_018206843.1"/>
</dbReference>
<feature type="compositionally biased region" description="Polar residues" evidence="1">
    <location>
        <begin position="186"/>
        <end position="198"/>
    </location>
</feature>
<feature type="region of interest" description="Disordered" evidence="1">
    <location>
        <begin position="179"/>
        <end position="198"/>
    </location>
</feature>
<accession>A0A132B8M5</accession>
<keyword evidence="3" id="KW-1185">Reference proteome</keyword>
<reference evidence="2 3" key="1">
    <citation type="submission" date="2015-10" db="EMBL/GenBank/DDBJ databases">
        <title>Full genome of DAOMC 229536 Phialocephala scopiformis, a fungal endophyte of spruce producing the potent anti-insectan compound rugulosin.</title>
        <authorList>
            <consortium name="DOE Joint Genome Institute"/>
            <person name="Walker A.K."/>
            <person name="Frasz S.L."/>
            <person name="Seifert K.A."/>
            <person name="Miller J.D."/>
            <person name="Mondo S.J."/>
            <person name="Labutti K."/>
            <person name="Lipzen A."/>
            <person name="Dockter R."/>
            <person name="Kennedy M."/>
            <person name="Grigoriev I.V."/>
            <person name="Spatafora J.W."/>
        </authorList>
    </citation>
    <scope>NUCLEOTIDE SEQUENCE [LARGE SCALE GENOMIC DNA]</scope>
    <source>
        <strain evidence="2 3">CBS 120377</strain>
    </source>
</reference>
<dbReference type="AlphaFoldDB" id="A0A132B8M5"/>
<evidence type="ECO:0000313" key="3">
    <source>
        <dbReference type="Proteomes" id="UP000070700"/>
    </source>
</evidence>
<dbReference type="InParanoid" id="A0A132B8M5"/>
<evidence type="ECO:0000313" key="2">
    <source>
        <dbReference type="EMBL" id="KUJ08234.1"/>
    </source>
</evidence>
<organism evidence="2 3">
    <name type="scientific">Mollisia scopiformis</name>
    <name type="common">Conifer needle endophyte fungus</name>
    <name type="synonym">Phialocephala scopiformis</name>
    <dbReference type="NCBI Taxonomy" id="149040"/>
    <lineage>
        <taxon>Eukaryota</taxon>
        <taxon>Fungi</taxon>
        <taxon>Dikarya</taxon>
        <taxon>Ascomycota</taxon>
        <taxon>Pezizomycotina</taxon>
        <taxon>Leotiomycetes</taxon>
        <taxon>Helotiales</taxon>
        <taxon>Mollisiaceae</taxon>
        <taxon>Mollisia</taxon>
    </lineage>
</organism>
<dbReference type="GeneID" id="28816569"/>
<dbReference type="EMBL" id="KQ947436">
    <property type="protein sequence ID" value="KUJ08234.1"/>
    <property type="molecule type" value="Genomic_DNA"/>
</dbReference>
<dbReference type="KEGG" id="psco:LY89DRAFT_338512"/>
<proteinExistence type="predicted"/>
<sequence length="270" mass="30245">MEKISLGENLISLSCISRLTVITNQTYDNVLKKESKKKTSRNGLSFKITRSLLTSDSTILLQDVSHLHPQRFFSHGNTTVSIYPYPTHTARHQTPFKLLIEAPNSAEEFSSTDSACHAKTSPSSISFHHHTNPPPLISYSLSSLSPQRHILLSQGPALFTCMAFREDYRHPCRHKMSRLPTKGQHFPSNISPLSRNPSTPSNTLPIDMTPYHISPPSIPMRVPRLCCPPSYNKGPLPLIFFFVPSILPIPPRANNVIFNLLSCSSTAYER</sequence>
<gene>
    <name evidence="2" type="ORF">LY89DRAFT_338512</name>
</gene>